<feature type="compositionally biased region" description="Basic and acidic residues" evidence="1">
    <location>
        <begin position="567"/>
        <end position="577"/>
    </location>
</feature>
<protein>
    <submittedName>
        <fullName evidence="2">(thale cress) hypothetical protein</fullName>
    </submittedName>
</protein>
<accession>A0A7G2FMZ5</accession>
<organism evidence="2 3">
    <name type="scientific">Arabidopsis thaliana</name>
    <name type="common">Mouse-ear cress</name>
    <dbReference type="NCBI Taxonomy" id="3702"/>
    <lineage>
        <taxon>Eukaryota</taxon>
        <taxon>Viridiplantae</taxon>
        <taxon>Streptophyta</taxon>
        <taxon>Embryophyta</taxon>
        <taxon>Tracheophyta</taxon>
        <taxon>Spermatophyta</taxon>
        <taxon>Magnoliopsida</taxon>
        <taxon>eudicotyledons</taxon>
        <taxon>Gunneridae</taxon>
        <taxon>Pentapetalae</taxon>
        <taxon>rosids</taxon>
        <taxon>malvids</taxon>
        <taxon>Brassicales</taxon>
        <taxon>Brassicaceae</taxon>
        <taxon>Camelineae</taxon>
        <taxon>Arabidopsis</taxon>
    </lineage>
</organism>
<feature type="compositionally biased region" description="Basic and acidic residues" evidence="1">
    <location>
        <begin position="308"/>
        <end position="332"/>
    </location>
</feature>
<feature type="region of interest" description="Disordered" evidence="1">
    <location>
        <begin position="530"/>
        <end position="577"/>
    </location>
</feature>
<feature type="compositionally biased region" description="Low complexity" evidence="1">
    <location>
        <begin position="10"/>
        <end position="21"/>
    </location>
</feature>
<name>A0A7G2FMZ5_ARATH</name>
<evidence type="ECO:0000313" key="3">
    <source>
        <dbReference type="Proteomes" id="UP000516314"/>
    </source>
</evidence>
<evidence type="ECO:0000256" key="1">
    <source>
        <dbReference type="SAM" id="MobiDB-lite"/>
    </source>
</evidence>
<feature type="region of interest" description="Disordered" evidence="1">
    <location>
        <begin position="308"/>
        <end position="336"/>
    </location>
</feature>
<dbReference type="EMBL" id="LR881470">
    <property type="protein sequence ID" value="CAD5335040.1"/>
    <property type="molecule type" value="Genomic_DNA"/>
</dbReference>
<feature type="region of interest" description="Disordered" evidence="1">
    <location>
        <begin position="374"/>
        <end position="394"/>
    </location>
</feature>
<gene>
    <name evidence="2" type="ORF">AT9943_LOCUS22312</name>
</gene>
<feature type="region of interest" description="Disordered" evidence="1">
    <location>
        <begin position="760"/>
        <end position="801"/>
    </location>
</feature>
<proteinExistence type="predicted"/>
<dbReference type="PANTHER" id="PTHR35767:SF9">
    <property type="entry name" value="HAPLESS 8"/>
    <property type="match status" value="1"/>
</dbReference>
<evidence type="ECO:0000313" key="2">
    <source>
        <dbReference type="EMBL" id="CAD5335040.1"/>
    </source>
</evidence>
<feature type="region of interest" description="Disordered" evidence="1">
    <location>
        <begin position="1"/>
        <end position="21"/>
    </location>
</feature>
<dbReference type="AlphaFoldDB" id="A0A7G2FMZ5"/>
<feature type="compositionally biased region" description="Acidic residues" evidence="1">
    <location>
        <begin position="531"/>
        <end position="541"/>
    </location>
</feature>
<sequence length="813" mass="90526">MFLSSTDQRSPSNNNPSSSSSFLHLTNSCDELGQSHLSTFSIRDYAFSYRTKNIKKSWPFSSTSLQLCLNHGLTDPLPPIQPPEVKKPNITHVEAVSHKRKSEKLGSYQILVETTKQGFENGLLASGSKSKIQVAMVNKNPRKKCGLIVKPGACVDSGGKEDHSSLFSASDSMALRTCPICKTFSSASNTTLNAHIDQCLSVDSGQQPIRKPNRPKTKPRLKVKTMIDIYASAKEGTLEDLDKRNGTKWAMISSYSNRVVSDDKPEVSNKVKKRSVSRARIDEDAAGIGPVYIDAKGQKLRILSKFNEKASDPSRREHEEVCEKKSSSEGKGGKSFRKKLWGEKHYKHRKLVPQNRKLTVRKSNASEIPEYRRGYSKEGKDFERSETSGPGQGRIFNQRMLTKRSLSRHGKKNGTDICESENWNSLSEDPLVLRSPSHVSTDLSETVSSPLNSIGSWRVCGESQVSGKSWALSRNRSIESDLFVANPLRCLTPVARGVMKFKKARMDFSENEDEDIGKWESEMTQERELSDYDGWDDDDGETDKVALSSNPSFSGEDNDYESYEETGDNKGGDDMLDKTKDADVEFESMVYEKTGCETAEQESSFMEVDPIPIPGPPGSFLPSPWDMMGTDAVEHHGNSSVITSQFHSSQDQFDLTDRNSSESPVSAISNFAAPETQTLSLHNIITTDKRPSRFRDNDQSCCCQRKEKALEDTTFCQPPPPQMIQQDLDFLSKSVPAVPSTPNPVLRLMGKDLMVINQREEPSHNESSPKPTSQFLDLSKTQQASPSVNLLHPPYSGNDQSPGIFLKLEILRS</sequence>
<dbReference type="Gene3D" id="3.30.160.60">
    <property type="entry name" value="Classic Zinc Finger"/>
    <property type="match status" value="1"/>
</dbReference>
<feature type="compositionally biased region" description="Basic and acidic residues" evidence="1">
    <location>
        <begin position="374"/>
        <end position="386"/>
    </location>
</feature>
<dbReference type="Proteomes" id="UP000516314">
    <property type="component" value="Chromosome 5"/>
</dbReference>
<feature type="compositionally biased region" description="Acidic residues" evidence="1">
    <location>
        <begin position="556"/>
        <end position="566"/>
    </location>
</feature>
<reference evidence="2 3" key="1">
    <citation type="submission" date="2020-09" db="EMBL/GenBank/DDBJ databases">
        <authorList>
            <person name="Ashkenazy H."/>
        </authorList>
    </citation>
    <scope>NUCLEOTIDE SEQUENCE [LARGE SCALE GENOMIC DNA]</scope>
    <source>
        <strain evidence="3">cv. Cdm-0</strain>
    </source>
</reference>
<dbReference type="PANTHER" id="PTHR35767">
    <property type="entry name" value="HAPLESS PROTEIN"/>
    <property type="match status" value="1"/>
</dbReference>
<feature type="compositionally biased region" description="Polar residues" evidence="1">
    <location>
        <begin position="765"/>
        <end position="788"/>
    </location>
</feature>